<evidence type="ECO:0000313" key="5">
    <source>
        <dbReference type="EMBL" id="MCB8881460.1"/>
    </source>
</evidence>
<evidence type="ECO:0000256" key="3">
    <source>
        <dbReference type="ARBA" id="ARBA00022729"/>
    </source>
</evidence>
<evidence type="ECO:0000256" key="2">
    <source>
        <dbReference type="ARBA" id="ARBA00022448"/>
    </source>
</evidence>
<dbReference type="InterPro" id="IPR006059">
    <property type="entry name" value="SBP"/>
</dbReference>
<organism evidence="5 6">
    <name type="scientific">Acidisoma cellulosilyticum</name>
    <dbReference type="NCBI Taxonomy" id="2802395"/>
    <lineage>
        <taxon>Bacteria</taxon>
        <taxon>Pseudomonadati</taxon>
        <taxon>Pseudomonadota</taxon>
        <taxon>Alphaproteobacteria</taxon>
        <taxon>Acetobacterales</taxon>
        <taxon>Acidocellaceae</taxon>
        <taxon>Acidisoma</taxon>
    </lineage>
</organism>
<name>A0A964E494_9PROT</name>
<dbReference type="GO" id="GO:0055052">
    <property type="term" value="C:ATP-binding cassette (ABC) transporter complex, substrate-binding subunit-containing"/>
    <property type="evidence" value="ECO:0007669"/>
    <property type="project" value="TreeGrafter"/>
</dbReference>
<dbReference type="PANTHER" id="PTHR30061:SF50">
    <property type="entry name" value="MALTOSE_MALTODEXTRIN-BINDING PERIPLASMIC PROTEIN"/>
    <property type="match status" value="1"/>
</dbReference>
<dbReference type="GO" id="GO:0042956">
    <property type="term" value="P:maltodextrin transmembrane transport"/>
    <property type="evidence" value="ECO:0007669"/>
    <property type="project" value="TreeGrafter"/>
</dbReference>
<dbReference type="AlphaFoldDB" id="A0A964E494"/>
<dbReference type="Pfam" id="PF01547">
    <property type="entry name" value="SBP_bac_1"/>
    <property type="match status" value="1"/>
</dbReference>
<dbReference type="GO" id="GO:0015768">
    <property type="term" value="P:maltose transport"/>
    <property type="evidence" value="ECO:0007669"/>
    <property type="project" value="TreeGrafter"/>
</dbReference>
<feature type="signal peptide" evidence="4">
    <location>
        <begin position="1"/>
        <end position="24"/>
    </location>
</feature>
<proteinExistence type="inferred from homology"/>
<reference evidence="5 6" key="1">
    <citation type="journal article" date="2021" name="Microorganisms">
        <title>Acidisoma silvae sp. nov. and Acidisomacellulosilytica sp. nov., Two Acidophilic Bacteria Isolated from Decaying Wood, Hydrolyzing Cellulose and Producing Poly-3-hydroxybutyrate.</title>
        <authorList>
            <person name="Mieszkin S."/>
            <person name="Pouder E."/>
            <person name="Uroz S."/>
            <person name="Simon-Colin C."/>
            <person name="Alain K."/>
        </authorList>
    </citation>
    <scope>NUCLEOTIDE SEQUENCE [LARGE SCALE GENOMIC DNA]</scope>
    <source>
        <strain evidence="5 6">HW T5.17</strain>
    </source>
</reference>
<evidence type="ECO:0000256" key="1">
    <source>
        <dbReference type="ARBA" id="ARBA00008520"/>
    </source>
</evidence>
<accession>A0A964E494</accession>
<dbReference type="GO" id="GO:1901982">
    <property type="term" value="F:maltose binding"/>
    <property type="evidence" value="ECO:0007669"/>
    <property type="project" value="TreeGrafter"/>
</dbReference>
<keyword evidence="6" id="KW-1185">Reference proteome</keyword>
<dbReference type="PANTHER" id="PTHR30061">
    <property type="entry name" value="MALTOSE-BINDING PERIPLASMIC PROTEIN"/>
    <property type="match status" value="1"/>
</dbReference>
<dbReference type="Proteomes" id="UP000721844">
    <property type="component" value="Unassembled WGS sequence"/>
</dbReference>
<keyword evidence="3 4" id="KW-0732">Signal</keyword>
<comment type="similarity">
    <text evidence="1">Belongs to the bacterial solute-binding protein 1 family.</text>
</comment>
<evidence type="ECO:0000313" key="6">
    <source>
        <dbReference type="Proteomes" id="UP000721844"/>
    </source>
</evidence>
<evidence type="ECO:0000256" key="4">
    <source>
        <dbReference type="SAM" id="SignalP"/>
    </source>
</evidence>
<protein>
    <submittedName>
        <fullName evidence="5">Extracellular solute-binding protein</fullName>
    </submittedName>
</protein>
<dbReference type="Gene3D" id="3.40.190.10">
    <property type="entry name" value="Periplasmic binding protein-like II"/>
    <property type="match status" value="2"/>
</dbReference>
<dbReference type="EMBL" id="JAESVA010000004">
    <property type="protein sequence ID" value="MCB8881460.1"/>
    <property type="molecule type" value="Genomic_DNA"/>
</dbReference>
<sequence>MLKAMIGVVSLGVSLLASTAIVQAKTVITVLHEETNPATVGLWTHIAANYEKAHPDVVVQFQYLENEAYKAKLPTMLQSSDRPDIIWSWAGGVMHAQIDAGYLRPLGAAALAVLPKMVPADAAAYDVDGKYYGLPILTDDVCFFYNKQLFAKAGVDASQIKTWDDLLAAVKKIKAAGITPIAVGAGEKWPMHFYWAYLAMREGGGDIIAQAQAGKNGAFAGPAFVAAGERLQELAKLQPFQAGYVGTLALQADGMFGDGKAAMELMGNWLLGTQAGNAADGKGLALSDIGVFGFPTIPNTPGRASDELGGVNGWLVTKSAPPAADDFLAFFYQPKYQQEAAASGIYIPALAGTSSAISNPLVQQIAGWLDKASTLQIFFDQALGPSVGRVVNDASVAVAAGQMTPKAAAQSVQQAWDDEQQ</sequence>
<gene>
    <name evidence="5" type="ORF">ACELLULO517_14515</name>
</gene>
<dbReference type="SUPFAM" id="SSF53850">
    <property type="entry name" value="Periplasmic binding protein-like II"/>
    <property type="match status" value="1"/>
</dbReference>
<dbReference type="RefSeq" id="WP_227308130.1">
    <property type="nucleotide sequence ID" value="NZ_JAESVA010000004.1"/>
</dbReference>
<keyword evidence="2" id="KW-0813">Transport</keyword>
<comment type="caution">
    <text evidence="5">The sequence shown here is derived from an EMBL/GenBank/DDBJ whole genome shotgun (WGS) entry which is preliminary data.</text>
</comment>
<feature type="chain" id="PRO_5037928383" evidence="4">
    <location>
        <begin position="25"/>
        <end position="421"/>
    </location>
</feature>